<dbReference type="GO" id="GO:0009252">
    <property type="term" value="P:peptidoglycan biosynthetic process"/>
    <property type="evidence" value="ECO:0007669"/>
    <property type="project" value="UniProtKB-KW"/>
</dbReference>
<evidence type="ECO:0000256" key="6">
    <source>
        <dbReference type="ARBA" id="ARBA00022692"/>
    </source>
</evidence>
<comment type="function">
    <text evidence="14">Catalyzes the dephosphorylation of undecaprenyl diphosphate (UPP). Confers resistance to bacitracin.</text>
</comment>
<evidence type="ECO:0000256" key="2">
    <source>
        <dbReference type="ARBA" id="ARBA00010621"/>
    </source>
</evidence>
<dbReference type="EMBL" id="JACADJ010000001">
    <property type="protein sequence ID" value="NWH03447.1"/>
    <property type="molecule type" value="Genomic_DNA"/>
</dbReference>
<keyword evidence="10 14" id="KW-0046">Antibiotic resistance</keyword>
<keyword evidence="5 14" id="KW-1003">Cell membrane</keyword>
<evidence type="ECO:0000256" key="5">
    <source>
        <dbReference type="ARBA" id="ARBA00022475"/>
    </source>
</evidence>
<feature type="transmembrane region" description="Helical" evidence="14">
    <location>
        <begin position="112"/>
        <end position="134"/>
    </location>
</feature>
<evidence type="ECO:0000256" key="9">
    <source>
        <dbReference type="ARBA" id="ARBA00023136"/>
    </source>
</evidence>
<keyword evidence="16" id="KW-1185">Reference proteome</keyword>
<dbReference type="Pfam" id="PF02673">
    <property type="entry name" value="BacA"/>
    <property type="match status" value="1"/>
</dbReference>
<evidence type="ECO:0000256" key="7">
    <source>
        <dbReference type="ARBA" id="ARBA00022801"/>
    </source>
</evidence>
<keyword evidence="6 14" id="KW-0812">Transmembrane</keyword>
<dbReference type="RefSeq" id="WP_178364903.1">
    <property type="nucleotide sequence ID" value="NZ_JACADJ010000001.1"/>
</dbReference>
<feature type="transmembrane region" description="Helical" evidence="14">
    <location>
        <begin position="219"/>
        <end position="239"/>
    </location>
</feature>
<dbReference type="GO" id="GO:0071555">
    <property type="term" value="P:cell wall organization"/>
    <property type="evidence" value="ECO:0007669"/>
    <property type="project" value="UniProtKB-KW"/>
</dbReference>
<comment type="catalytic activity">
    <reaction evidence="13 14">
        <text>di-trans,octa-cis-undecaprenyl diphosphate + H2O = di-trans,octa-cis-undecaprenyl phosphate + phosphate + H(+)</text>
        <dbReference type="Rhea" id="RHEA:28094"/>
        <dbReference type="ChEBI" id="CHEBI:15377"/>
        <dbReference type="ChEBI" id="CHEBI:15378"/>
        <dbReference type="ChEBI" id="CHEBI:43474"/>
        <dbReference type="ChEBI" id="CHEBI:58405"/>
        <dbReference type="ChEBI" id="CHEBI:60392"/>
        <dbReference type="EC" id="3.6.1.27"/>
    </reaction>
</comment>
<name>A0A850T5A4_9BACT</name>
<proteinExistence type="inferred from homology"/>
<comment type="miscellaneous">
    <text evidence="14">Bacitracin is thought to be involved in the inhibition of peptidoglycan synthesis by sequestering undecaprenyl diphosphate, thereby reducing the pool of lipid carrier available.</text>
</comment>
<dbReference type="GO" id="GO:0005886">
    <property type="term" value="C:plasma membrane"/>
    <property type="evidence" value="ECO:0007669"/>
    <property type="project" value="UniProtKB-SubCell"/>
</dbReference>
<evidence type="ECO:0000256" key="14">
    <source>
        <dbReference type="HAMAP-Rule" id="MF_01006"/>
    </source>
</evidence>
<evidence type="ECO:0000256" key="12">
    <source>
        <dbReference type="ARBA" id="ARBA00032932"/>
    </source>
</evidence>
<keyword evidence="14" id="KW-0133">Cell shape</keyword>
<gene>
    <name evidence="14" type="primary">uppP</name>
    <name evidence="15" type="ORF">HXW94_00290</name>
</gene>
<dbReference type="GO" id="GO:0046677">
    <property type="term" value="P:response to antibiotic"/>
    <property type="evidence" value="ECO:0007669"/>
    <property type="project" value="UniProtKB-UniRule"/>
</dbReference>
<evidence type="ECO:0000256" key="4">
    <source>
        <dbReference type="ARBA" id="ARBA00021581"/>
    </source>
</evidence>
<reference evidence="15 16" key="1">
    <citation type="submission" date="2020-06" db="EMBL/GenBank/DDBJ databases">
        <title>High-quality draft genome of sulfate reducer Desulfobacter latus type strain AcrS2 isolated from marine sediment.</title>
        <authorList>
            <person name="Hoppe M."/>
            <person name="Larsen C.K."/>
            <person name="Marshall I.P.G."/>
            <person name="Schramm A."/>
            <person name="Marietou A.G."/>
        </authorList>
    </citation>
    <scope>NUCLEOTIDE SEQUENCE [LARGE SCALE GENOMIC DNA]</scope>
    <source>
        <strain evidence="15 16">AcRS2</strain>
    </source>
</reference>
<protein>
    <recommendedName>
        <fullName evidence="4 14">Undecaprenyl-diphosphatase</fullName>
        <ecNumber evidence="3 14">3.6.1.27</ecNumber>
    </recommendedName>
    <alternativeName>
        <fullName evidence="12 14">Bacitracin resistance protein</fullName>
    </alternativeName>
    <alternativeName>
        <fullName evidence="11 14">Undecaprenyl pyrophosphate phosphatase</fullName>
    </alternativeName>
</protein>
<feature type="transmembrane region" description="Helical" evidence="14">
    <location>
        <begin position="245"/>
        <end position="263"/>
    </location>
</feature>
<dbReference type="InterPro" id="IPR003824">
    <property type="entry name" value="UppP"/>
</dbReference>
<evidence type="ECO:0000256" key="10">
    <source>
        <dbReference type="ARBA" id="ARBA00023251"/>
    </source>
</evidence>
<sequence>MEIYQGIILGILQGLTEFLPVSSSGHLVLGQIYFDITEYGLVFDASVHMGTLGAVFIVYFKDIREILKSLVYYAGTRDTSGHETNLALAAAITIGSVPTAIIGLVLKQFEHILFTSALLVGAMLIVTGTLLWLSRHCYRIKKGQPLTPFKAVIIGIFQGLAVIPGISRSGATIATGLFTGLDRMTSARFSFLLSIPAILGAQIISLKDMIESQSYIDPATIYGTIASFIVGLVALKLLLKLVNIGKFHLFAPYCWLAGILALFSNFL</sequence>
<keyword evidence="7 14" id="KW-0378">Hydrolase</keyword>
<organism evidence="15 16">
    <name type="scientific">Desulfobacter latus</name>
    <dbReference type="NCBI Taxonomy" id="2292"/>
    <lineage>
        <taxon>Bacteria</taxon>
        <taxon>Pseudomonadati</taxon>
        <taxon>Thermodesulfobacteriota</taxon>
        <taxon>Desulfobacteria</taxon>
        <taxon>Desulfobacterales</taxon>
        <taxon>Desulfobacteraceae</taxon>
        <taxon>Desulfobacter</taxon>
    </lineage>
</organism>
<feature type="transmembrane region" description="Helical" evidence="14">
    <location>
        <begin position="86"/>
        <end position="106"/>
    </location>
</feature>
<evidence type="ECO:0000256" key="8">
    <source>
        <dbReference type="ARBA" id="ARBA00022989"/>
    </source>
</evidence>
<feature type="transmembrane region" description="Helical" evidence="14">
    <location>
        <begin position="187"/>
        <end position="207"/>
    </location>
</feature>
<dbReference type="GO" id="GO:0050380">
    <property type="term" value="F:undecaprenyl-diphosphatase activity"/>
    <property type="evidence" value="ECO:0007669"/>
    <property type="project" value="UniProtKB-UniRule"/>
</dbReference>
<dbReference type="EC" id="3.6.1.27" evidence="3 14"/>
<comment type="similarity">
    <text evidence="2 14">Belongs to the UppP family.</text>
</comment>
<accession>A0A850T5A4</accession>
<dbReference type="PANTHER" id="PTHR30622">
    <property type="entry name" value="UNDECAPRENYL-DIPHOSPHATASE"/>
    <property type="match status" value="1"/>
</dbReference>
<evidence type="ECO:0000256" key="11">
    <source>
        <dbReference type="ARBA" id="ARBA00032707"/>
    </source>
</evidence>
<keyword evidence="14" id="KW-0573">Peptidoglycan synthesis</keyword>
<feature type="transmembrane region" description="Helical" evidence="14">
    <location>
        <begin position="39"/>
        <end position="60"/>
    </location>
</feature>
<comment type="subcellular location">
    <subcellularLocation>
        <location evidence="1 14">Cell membrane</location>
        <topology evidence="1 14">Multi-pass membrane protein</topology>
    </subcellularLocation>
</comment>
<evidence type="ECO:0000256" key="13">
    <source>
        <dbReference type="ARBA" id="ARBA00047594"/>
    </source>
</evidence>
<dbReference type="PANTHER" id="PTHR30622:SF2">
    <property type="entry name" value="UNDECAPRENYL-DIPHOSPHATASE"/>
    <property type="match status" value="1"/>
</dbReference>
<keyword evidence="14" id="KW-0961">Cell wall biogenesis/degradation</keyword>
<evidence type="ECO:0000256" key="3">
    <source>
        <dbReference type="ARBA" id="ARBA00012374"/>
    </source>
</evidence>
<evidence type="ECO:0000256" key="1">
    <source>
        <dbReference type="ARBA" id="ARBA00004651"/>
    </source>
</evidence>
<dbReference type="AlphaFoldDB" id="A0A850T5A4"/>
<evidence type="ECO:0000313" key="16">
    <source>
        <dbReference type="Proteomes" id="UP000553343"/>
    </source>
</evidence>
<keyword evidence="8 14" id="KW-1133">Transmembrane helix</keyword>
<keyword evidence="9 14" id="KW-0472">Membrane</keyword>
<dbReference type="Proteomes" id="UP000553343">
    <property type="component" value="Unassembled WGS sequence"/>
</dbReference>
<dbReference type="GO" id="GO:0008360">
    <property type="term" value="P:regulation of cell shape"/>
    <property type="evidence" value="ECO:0007669"/>
    <property type="project" value="UniProtKB-KW"/>
</dbReference>
<dbReference type="HAMAP" id="MF_01006">
    <property type="entry name" value="Undec_diphosphatase"/>
    <property type="match status" value="1"/>
</dbReference>
<evidence type="ECO:0000313" key="15">
    <source>
        <dbReference type="EMBL" id="NWH03447.1"/>
    </source>
</evidence>
<comment type="caution">
    <text evidence="15">The sequence shown here is derived from an EMBL/GenBank/DDBJ whole genome shotgun (WGS) entry which is preliminary data.</text>
</comment>